<reference evidence="2" key="1">
    <citation type="submission" date="2018-02" db="EMBL/GenBank/DDBJ databases">
        <authorList>
            <person name="Hausmann B."/>
        </authorList>
    </citation>
    <scope>NUCLEOTIDE SEQUENCE [LARGE SCALE GENOMIC DNA]</scope>
    <source>
        <strain evidence="2">Peat soil MAG SbF1</strain>
    </source>
</reference>
<accession>A0A2U3L3B4</accession>
<organism evidence="1 2">
    <name type="scientific">Candidatus Desulfosporosinus infrequens</name>
    <dbReference type="NCBI Taxonomy" id="2043169"/>
    <lineage>
        <taxon>Bacteria</taxon>
        <taxon>Bacillati</taxon>
        <taxon>Bacillota</taxon>
        <taxon>Clostridia</taxon>
        <taxon>Eubacteriales</taxon>
        <taxon>Desulfitobacteriaceae</taxon>
        <taxon>Desulfosporosinus</taxon>
    </lineage>
</organism>
<dbReference type="Proteomes" id="UP000238916">
    <property type="component" value="Unassembled WGS sequence"/>
</dbReference>
<proteinExistence type="predicted"/>
<dbReference type="EMBL" id="OMOF01000289">
    <property type="protein sequence ID" value="SPF46405.1"/>
    <property type="molecule type" value="Genomic_DNA"/>
</dbReference>
<gene>
    <name evidence="1" type="ORF">SBF1_3590004</name>
</gene>
<protein>
    <submittedName>
        <fullName evidence="1">Uncharacterized protein</fullName>
    </submittedName>
</protein>
<dbReference type="AlphaFoldDB" id="A0A2U3L3B4"/>
<sequence>MPITTASQHKHKDNNASGYIAILVTQEEVPLSNRLNTRVVCSAMERTAMPNAAINSELCPIPT</sequence>
<evidence type="ECO:0000313" key="1">
    <source>
        <dbReference type="EMBL" id="SPF46405.1"/>
    </source>
</evidence>
<evidence type="ECO:0000313" key="2">
    <source>
        <dbReference type="Proteomes" id="UP000238916"/>
    </source>
</evidence>
<name>A0A2U3L3B4_9FIRM</name>